<proteinExistence type="predicted"/>
<organism evidence="1">
    <name type="scientific">Candidatus Kentrum sp. LFY</name>
    <dbReference type="NCBI Taxonomy" id="2126342"/>
    <lineage>
        <taxon>Bacteria</taxon>
        <taxon>Pseudomonadati</taxon>
        <taxon>Pseudomonadota</taxon>
        <taxon>Gammaproteobacteria</taxon>
        <taxon>Candidatus Kentrum</taxon>
    </lineage>
</organism>
<protein>
    <submittedName>
        <fullName evidence="1">Uncharacterized protein</fullName>
    </submittedName>
</protein>
<dbReference type="AlphaFoldDB" id="A0A450UQ86"/>
<reference evidence="1" key="1">
    <citation type="submission" date="2019-02" db="EMBL/GenBank/DDBJ databases">
        <authorList>
            <person name="Gruber-Vodicka R. H."/>
            <person name="Seah K. B. B."/>
        </authorList>
    </citation>
    <scope>NUCLEOTIDE SEQUENCE</scope>
    <source>
        <strain evidence="1">BECK_M6</strain>
    </source>
</reference>
<dbReference type="EMBL" id="CAADFH010000043">
    <property type="protein sequence ID" value="VFJ94718.1"/>
    <property type="molecule type" value="Genomic_DNA"/>
</dbReference>
<name>A0A450UQ86_9GAMM</name>
<sequence length="181" mass="19768">MESNFTKRRFCFTSAGSCLVGSSTSFARSDLALDIILAQSRNAYFTVTCMSKECATGFGPLPVVISIEGRNPCARDLKKARRAFPPVEMIPVVLCPKEFGSDYAGLDLSALLSKGRRIARCMGGDVTRAVGKRRTSFPLPARMADFLQEIRFRDDGNLQLFGLDEFRSGIVPDDKGGGLAR</sequence>
<gene>
    <name evidence="1" type="ORF">BECKLFY1418A_GA0070994_104316</name>
</gene>
<accession>A0A450UQ86</accession>
<evidence type="ECO:0000313" key="1">
    <source>
        <dbReference type="EMBL" id="VFJ94718.1"/>
    </source>
</evidence>